<dbReference type="EMBL" id="KZ452020">
    <property type="protein sequence ID" value="PKA50687.1"/>
    <property type="molecule type" value="Genomic_DNA"/>
</dbReference>
<accession>A0A2I0A566</accession>
<evidence type="ECO:0000313" key="1">
    <source>
        <dbReference type="EMBL" id="PKA50687.1"/>
    </source>
</evidence>
<protein>
    <submittedName>
        <fullName evidence="1">Uncharacterized protein</fullName>
    </submittedName>
</protein>
<reference evidence="1 2" key="1">
    <citation type="journal article" date="2017" name="Nature">
        <title>The Apostasia genome and the evolution of orchids.</title>
        <authorList>
            <person name="Zhang G.Q."/>
            <person name="Liu K.W."/>
            <person name="Li Z."/>
            <person name="Lohaus R."/>
            <person name="Hsiao Y.Y."/>
            <person name="Niu S.C."/>
            <person name="Wang J.Y."/>
            <person name="Lin Y.C."/>
            <person name="Xu Q."/>
            <person name="Chen L.J."/>
            <person name="Yoshida K."/>
            <person name="Fujiwara S."/>
            <person name="Wang Z.W."/>
            <person name="Zhang Y.Q."/>
            <person name="Mitsuda N."/>
            <person name="Wang M."/>
            <person name="Liu G.H."/>
            <person name="Pecoraro L."/>
            <person name="Huang H.X."/>
            <person name="Xiao X.J."/>
            <person name="Lin M."/>
            <person name="Wu X.Y."/>
            <person name="Wu W.L."/>
            <person name="Chen Y.Y."/>
            <person name="Chang S.B."/>
            <person name="Sakamoto S."/>
            <person name="Ohme-Takagi M."/>
            <person name="Yagi M."/>
            <person name="Zeng S.J."/>
            <person name="Shen C.Y."/>
            <person name="Yeh C.M."/>
            <person name="Luo Y.B."/>
            <person name="Tsai W.C."/>
            <person name="Van de Peer Y."/>
            <person name="Liu Z.J."/>
        </authorList>
    </citation>
    <scope>NUCLEOTIDE SEQUENCE [LARGE SCALE GENOMIC DNA]</scope>
    <source>
        <strain evidence="2">cv. Shenzhen</strain>
        <tissue evidence="1">Stem</tissue>
    </source>
</reference>
<evidence type="ECO:0000313" key="2">
    <source>
        <dbReference type="Proteomes" id="UP000236161"/>
    </source>
</evidence>
<dbReference type="Proteomes" id="UP000236161">
    <property type="component" value="Unassembled WGS sequence"/>
</dbReference>
<dbReference type="AlphaFoldDB" id="A0A2I0A566"/>
<keyword evidence="2" id="KW-1185">Reference proteome</keyword>
<gene>
    <name evidence="1" type="ORF">AXF42_Ash021021</name>
</gene>
<sequence>MDVPDEVIDDCYVSFFDLPKALIRDCIYDTILVKRMEVEVAEELEVFCHIINHECAKVILCPTPKMLLFRGHGYHVFLQDQLCSFPCVNGFWCMCWVSFVQVNLYI</sequence>
<name>A0A2I0A566_9ASPA</name>
<proteinExistence type="predicted"/>
<organism evidence="1 2">
    <name type="scientific">Apostasia shenzhenica</name>
    <dbReference type="NCBI Taxonomy" id="1088818"/>
    <lineage>
        <taxon>Eukaryota</taxon>
        <taxon>Viridiplantae</taxon>
        <taxon>Streptophyta</taxon>
        <taxon>Embryophyta</taxon>
        <taxon>Tracheophyta</taxon>
        <taxon>Spermatophyta</taxon>
        <taxon>Magnoliopsida</taxon>
        <taxon>Liliopsida</taxon>
        <taxon>Asparagales</taxon>
        <taxon>Orchidaceae</taxon>
        <taxon>Apostasioideae</taxon>
        <taxon>Apostasia</taxon>
    </lineage>
</organism>